<sequence>MSSYNIQITEPAEKDLYEIGAYISKELLEPGTAQKVVSKIAKEIITLEEMPLRNALVFDDRLAYKRIRKFLVDNYIVFYIITEESNTVTIIRILYNKRDWMKLL</sequence>
<dbReference type="NCBIfam" id="TIGR02385">
    <property type="entry name" value="RelE_StbE"/>
    <property type="match status" value="1"/>
</dbReference>
<name>A0A7Y3WTY8_9CLOT</name>
<gene>
    <name evidence="2" type="ORF">HLQ16_16490</name>
</gene>
<dbReference type="RefSeq" id="WP_171298168.1">
    <property type="nucleotide sequence ID" value="NZ_CP086140.1"/>
</dbReference>
<dbReference type="AlphaFoldDB" id="A0A7Y3WTY8"/>
<protein>
    <submittedName>
        <fullName evidence="2">Type II toxin-antitoxin system RelE/ParE family toxin</fullName>
    </submittedName>
</protein>
<evidence type="ECO:0000313" key="2">
    <source>
        <dbReference type="EMBL" id="NNU77534.1"/>
    </source>
</evidence>
<accession>A0A7Y3WTY8</accession>
<keyword evidence="1" id="KW-1277">Toxin-antitoxin system</keyword>
<dbReference type="EMBL" id="JABEYB010000013">
    <property type="protein sequence ID" value="NNU77534.1"/>
    <property type="molecule type" value="Genomic_DNA"/>
</dbReference>
<evidence type="ECO:0000256" key="1">
    <source>
        <dbReference type="ARBA" id="ARBA00022649"/>
    </source>
</evidence>
<reference evidence="2 3" key="1">
    <citation type="submission" date="2020-05" db="EMBL/GenBank/DDBJ databases">
        <title>Complete genome of Clostridium estertheticum subspecies estertheticum, isolated from Vacuum packed lamb meat from New Zealand imported to Switzerland.</title>
        <authorList>
            <person name="Wambui J."/>
            <person name="Stevens M.J.A."/>
            <person name="Stephan R."/>
        </authorList>
    </citation>
    <scope>NUCLEOTIDE SEQUENCE [LARGE SCALE GENOMIC DNA]</scope>
    <source>
        <strain evidence="2 3">CEST001</strain>
    </source>
</reference>
<evidence type="ECO:0000313" key="3">
    <source>
        <dbReference type="Proteomes" id="UP000531659"/>
    </source>
</evidence>
<dbReference type="Gene3D" id="3.30.2310.20">
    <property type="entry name" value="RelE-like"/>
    <property type="match status" value="1"/>
</dbReference>
<organism evidence="2 3">
    <name type="scientific">Clostridium estertheticum</name>
    <dbReference type="NCBI Taxonomy" id="238834"/>
    <lineage>
        <taxon>Bacteria</taxon>
        <taxon>Bacillati</taxon>
        <taxon>Bacillota</taxon>
        <taxon>Clostridia</taxon>
        <taxon>Eubacteriales</taxon>
        <taxon>Clostridiaceae</taxon>
        <taxon>Clostridium</taxon>
    </lineage>
</organism>
<dbReference type="Proteomes" id="UP000531659">
    <property type="component" value="Unassembled WGS sequence"/>
</dbReference>
<dbReference type="Pfam" id="PF05016">
    <property type="entry name" value="ParE_toxin"/>
    <property type="match status" value="1"/>
</dbReference>
<proteinExistence type="predicted"/>
<dbReference type="InterPro" id="IPR035093">
    <property type="entry name" value="RelE/ParE_toxin_dom_sf"/>
</dbReference>
<dbReference type="InterPro" id="IPR007712">
    <property type="entry name" value="RelE/ParE_toxin"/>
</dbReference>
<comment type="caution">
    <text evidence="2">The sequence shown here is derived from an EMBL/GenBank/DDBJ whole genome shotgun (WGS) entry which is preliminary data.</text>
</comment>